<feature type="transmembrane region" description="Helical" evidence="2">
    <location>
        <begin position="21"/>
        <end position="42"/>
    </location>
</feature>
<feature type="transmembrane region" description="Helical" evidence="2">
    <location>
        <begin position="180"/>
        <end position="200"/>
    </location>
</feature>
<accession>A0A0C1ZX53</accession>
<feature type="transmembrane region" description="Helical" evidence="2">
    <location>
        <begin position="329"/>
        <end position="350"/>
    </location>
</feature>
<dbReference type="SUPFAM" id="SSF55486">
    <property type="entry name" value="Metalloproteases ('zincins'), catalytic domain"/>
    <property type="match status" value="1"/>
</dbReference>
<dbReference type="InterPro" id="IPR014782">
    <property type="entry name" value="Peptidase_M1_dom"/>
</dbReference>
<dbReference type="InterPro" id="IPR027268">
    <property type="entry name" value="Peptidase_M4/M1_CTD_sf"/>
</dbReference>
<feature type="region of interest" description="Disordered" evidence="1">
    <location>
        <begin position="271"/>
        <end position="294"/>
    </location>
</feature>
<gene>
    <name evidence="4" type="ORF">DB30_05401</name>
</gene>
<comment type="caution">
    <text evidence="4">The sequence shown here is derived from an EMBL/GenBank/DDBJ whole genome shotgun (WGS) entry which is preliminary data.</text>
</comment>
<dbReference type="EMBL" id="JMCC02000049">
    <property type="protein sequence ID" value="KIG15653.1"/>
    <property type="molecule type" value="Genomic_DNA"/>
</dbReference>
<dbReference type="GO" id="GO:0008270">
    <property type="term" value="F:zinc ion binding"/>
    <property type="evidence" value="ECO:0007669"/>
    <property type="project" value="InterPro"/>
</dbReference>
<evidence type="ECO:0000256" key="1">
    <source>
        <dbReference type="SAM" id="MobiDB-lite"/>
    </source>
</evidence>
<keyword evidence="2" id="KW-0472">Membrane</keyword>
<evidence type="ECO:0000256" key="2">
    <source>
        <dbReference type="SAM" id="Phobius"/>
    </source>
</evidence>
<name>A0A0C1ZX53_9BACT</name>
<evidence type="ECO:0000313" key="5">
    <source>
        <dbReference type="Proteomes" id="UP000031599"/>
    </source>
</evidence>
<feature type="transmembrane region" description="Helical" evidence="2">
    <location>
        <begin position="248"/>
        <end position="265"/>
    </location>
</feature>
<feature type="transmembrane region" description="Helical" evidence="2">
    <location>
        <begin position="480"/>
        <end position="499"/>
    </location>
</feature>
<dbReference type="GO" id="GO:0008237">
    <property type="term" value="F:metallopeptidase activity"/>
    <property type="evidence" value="ECO:0007669"/>
    <property type="project" value="InterPro"/>
</dbReference>
<dbReference type="Gene3D" id="1.10.390.10">
    <property type="entry name" value="Neutral Protease Domain 2"/>
    <property type="match status" value="1"/>
</dbReference>
<sequence>MSQLLDVLRFELAFRRRHPPLWIFTGICFVFGFLSVGIKGGMTPFGGVGTIAINSPVALQRMMLVLCLLLGLVITTAFVAAAVNRDHEYGIQGLFFATPLRKGPYLLGRFGGSLLAAWFMITGLALGAMLASVMPWHDPERVVAFSLTPYAYSLGVFLFPNLLLIGAISFSVATLTRRAMFSYVALLGLLVVYIVSGNYISDLDNDFVAAVSDPFGVRAYGYAVRYWTPAEQNTLGAPFTPEILINRAIWAGVGLVILVGTLLRYQMSLPSGGGKRTKSNAPDAAPDTAQSHTKPAKLPVVQPSYDLRSQLAALRFQTRVEVRALVRSAPFLVIALFGVGNMVGGAFGFIERGGTTTLPVTHVMLQVIQGGMSAFMLIVLVFYAGELIHRERKYKVNELYDALPIPNWVPLIAKLGAMLAGMLVLLAVAAATTVSFQLSKGYAQLELGLYVRDILLMQLQVWVVLSVAAVVAQVMVNHKFLGYTVMVLIFVLQAALPALDLEHNLYNFGAFPSATYSDMNGYGHFVAGQAAFTIYWGAAAVLLMLIAELAWVRGTDNPLRLRIRAARARLTRGRVVAIVATTLVWLGAGGFIFYNTNVLNQYLPSDKQEALQVRYEQEFKQFEALPHPRITAVSIQADLYPKQRRVEVRGTLHLVNKTQSAIEQLHVISFDSEVEVAALEIPGATLQSFDEELGYRIYALAKPMQPGEEFDVTYDFRKHLRGFGNQSNDTAIVANGSFFNSATYMPHFGYSDQFEIADPNTRREHDLPERLRMPKIDDMSARGNTYLSSDSDWVSFNATISTDPDQIAVAPGYLQKEWSEGGRRYFRYEMDAPILNFWSVLSAAYTVKRDAWQPANGGEPVAIEIFYHHAHAYNIDKMIESIKDSLDYFTVEFSPYQHRQVRILEFPQYASFAQSFPNTIPYSESIGFIADASDLEAIDYVYYVTSHEVAHQWWAHQVIGANVQGATLMSESLAQYSALAVMQRRYGPDKMPKFLKYELNSYLGARSSETIEELPLLLVENQQYIHYNKASLVFYALAQYIGEDALNKALSDYITEVGFQQPPYTVSHDLYEHLKRATPDRFRYLLEDMFERITLYDNRALAATLTERDDGKFDVQLELQVSKLYADGKGVETPAETLDDWVEVGVYVERERDGETVDEPLYLELHRFDQIENELTITVDERPTKAGIDPRNLLIDRAPRDNTRSVEKAR</sequence>
<evidence type="ECO:0000259" key="3">
    <source>
        <dbReference type="Pfam" id="PF01433"/>
    </source>
</evidence>
<dbReference type="RefSeq" id="WP_052551251.1">
    <property type="nucleotide sequence ID" value="NZ_JMCC02000049.1"/>
</dbReference>
<dbReference type="AlphaFoldDB" id="A0A0C1ZX53"/>
<dbReference type="Proteomes" id="UP000031599">
    <property type="component" value="Unassembled WGS sequence"/>
</dbReference>
<feature type="transmembrane region" description="Helical" evidence="2">
    <location>
        <begin position="454"/>
        <end position="473"/>
    </location>
</feature>
<feature type="transmembrane region" description="Helical" evidence="2">
    <location>
        <begin position="415"/>
        <end position="434"/>
    </location>
</feature>
<feature type="transmembrane region" description="Helical" evidence="2">
    <location>
        <begin position="573"/>
        <end position="594"/>
    </location>
</feature>
<feature type="transmembrane region" description="Helical" evidence="2">
    <location>
        <begin position="362"/>
        <end position="385"/>
    </location>
</feature>
<keyword evidence="2" id="KW-0812">Transmembrane</keyword>
<reference evidence="4 5" key="1">
    <citation type="submission" date="2014-12" db="EMBL/GenBank/DDBJ databases">
        <title>Genome assembly of Enhygromyxa salina DSM 15201.</title>
        <authorList>
            <person name="Sharma G."/>
            <person name="Subramanian S."/>
        </authorList>
    </citation>
    <scope>NUCLEOTIDE SEQUENCE [LARGE SCALE GENOMIC DNA]</scope>
    <source>
        <strain evidence="4 5">DSM 15201</strain>
    </source>
</reference>
<feature type="transmembrane region" description="Helical" evidence="2">
    <location>
        <begin position="62"/>
        <end position="84"/>
    </location>
</feature>
<keyword evidence="2" id="KW-1133">Transmembrane helix</keyword>
<feature type="transmembrane region" description="Helical" evidence="2">
    <location>
        <begin position="150"/>
        <end position="173"/>
    </location>
</feature>
<feature type="transmembrane region" description="Helical" evidence="2">
    <location>
        <begin position="105"/>
        <end position="130"/>
    </location>
</feature>
<evidence type="ECO:0000313" key="4">
    <source>
        <dbReference type="EMBL" id="KIG15653.1"/>
    </source>
</evidence>
<dbReference type="Pfam" id="PF01433">
    <property type="entry name" value="Peptidase_M1"/>
    <property type="match status" value="1"/>
</dbReference>
<proteinExistence type="predicted"/>
<feature type="transmembrane region" description="Helical" evidence="2">
    <location>
        <begin position="534"/>
        <end position="552"/>
    </location>
</feature>
<organism evidence="4 5">
    <name type="scientific">Enhygromyxa salina</name>
    <dbReference type="NCBI Taxonomy" id="215803"/>
    <lineage>
        <taxon>Bacteria</taxon>
        <taxon>Pseudomonadati</taxon>
        <taxon>Myxococcota</taxon>
        <taxon>Polyangia</taxon>
        <taxon>Nannocystales</taxon>
        <taxon>Nannocystaceae</taxon>
        <taxon>Enhygromyxa</taxon>
    </lineage>
</organism>
<protein>
    <submittedName>
        <fullName evidence="4">Putative membrane protein</fullName>
    </submittedName>
</protein>
<feature type="domain" description="Peptidase M1 membrane alanine aminopeptidase" evidence="3">
    <location>
        <begin position="874"/>
        <end position="1078"/>
    </location>
</feature>